<proteinExistence type="predicted"/>
<dbReference type="AlphaFoldDB" id="A0AAE6EG57"/>
<accession>A0AAE6EG57</accession>
<sequence>MSRPRPINQDCLRSLSGLSRRNSYSEIQADVGRPQAIDPRCILSLCNEGMNLAGLNRVQVEKYVEFNLAGNYSVPAWYI</sequence>
<protein>
    <submittedName>
        <fullName evidence="1">Uncharacterized protein</fullName>
    </submittedName>
</protein>
<evidence type="ECO:0000313" key="2">
    <source>
        <dbReference type="Proteomes" id="UP000298579"/>
    </source>
</evidence>
<evidence type="ECO:0000313" key="1">
    <source>
        <dbReference type="EMBL" id="QCL80256.1"/>
    </source>
</evidence>
<gene>
    <name evidence="1" type="ORF">CFBP5877_05225</name>
</gene>
<name>A0AAE6EG57_AGRTU</name>
<dbReference type="Proteomes" id="UP000298579">
    <property type="component" value="Chromosome circular"/>
</dbReference>
<reference evidence="1 2" key="1">
    <citation type="submission" date="2019-04" db="EMBL/GenBank/DDBJ databases">
        <title>Complete genome sequence of Agrobacterium tumefaciens CFBP5877.</title>
        <authorList>
            <person name="Huang Y.-Y."/>
            <person name="Chiang H.-Y."/>
            <person name="Chou L."/>
            <person name="Lai E.-M."/>
            <person name="Kuo C.-H."/>
        </authorList>
    </citation>
    <scope>NUCLEOTIDE SEQUENCE [LARGE SCALE GENOMIC DNA]</scope>
    <source>
        <strain evidence="1 2">CFBP5877</strain>
    </source>
</reference>
<dbReference type="EMBL" id="CP039897">
    <property type="protein sequence ID" value="QCL80256.1"/>
    <property type="molecule type" value="Genomic_DNA"/>
</dbReference>
<organism evidence="1 2">
    <name type="scientific">Agrobacterium tumefaciens</name>
    <dbReference type="NCBI Taxonomy" id="358"/>
    <lineage>
        <taxon>Bacteria</taxon>
        <taxon>Pseudomonadati</taxon>
        <taxon>Pseudomonadota</taxon>
        <taxon>Alphaproteobacteria</taxon>
        <taxon>Hyphomicrobiales</taxon>
        <taxon>Rhizobiaceae</taxon>
        <taxon>Rhizobium/Agrobacterium group</taxon>
        <taxon>Agrobacterium</taxon>
        <taxon>Agrobacterium tumefaciens complex</taxon>
    </lineage>
</organism>